<name>A0ABN9AIH7_9NEOB</name>
<gene>
    <name evidence="1" type="ORF">SPARVUS_LOCUS917435</name>
</gene>
<sequence length="219" mass="23395">MRNTMTSESIVLVPSPHTNTPQEILLKENADNGDNVNHVIGANSISAMGPATKHSTSHTFTPVPNVTMHHDYTGAISNAQMLSCQSNLCSVPGVCSICQSLLTQSPQTIILPSEVSGTAYPANSVDRIIHGSINPQLIQGCIVTSSEGRNSGVTQYYILEEPENVPTSYPMTVSQDDANKASTPQSAGVPVVASDLDALEGMMEVVVVQQYKCKMCQYK</sequence>
<feature type="non-terminal residue" evidence="1">
    <location>
        <position position="219"/>
    </location>
</feature>
<dbReference type="Proteomes" id="UP001162483">
    <property type="component" value="Unassembled WGS sequence"/>
</dbReference>
<reference evidence="1" key="1">
    <citation type="submission" date="2023-05" db="EMBL/GenBank/DDBJ databases">
        <authorList>
            <person name="Stuckert A."/>
        </authorList>
    </citation>
    <scope>NUCLEOTIDE SEQUENCE</scope>
</reference>
<evidence type="ECO:0000313" key="1">
    <source>
        <dbReference type="EMBL" id="CAI9535809.1"/>
    </source>
</evidence>
<comment type="caution">
    <text evidence="1">The sequence shown here is derived from an EMBL/GenBank/DDBJ whole genome shotgun (WGS) entry which is preliminary data.</text>
</comment>
<accession>A0ABN9AIH7</accession>
<proteinExistence type="predicted"/>
<organism evidence="1 2">
    <name type="scientific">Staurois parvus</name>
    <dbReference type="NCBI Taxonomy" id="386267"/>
    <lineage>
        <taxon>Eukaryota</taxon>
        <taxon>Metazoa</taxon>
        <taxon>Chordata</taxon>
        <taxon>Craniata</taxon>
        <taxon>Vertebrata</taxon>
        <taxon>Euteleostomi</taxon>
        <taxon>Amphibia</taxon>
        <taxon>Batrachia</taxon>
        <taxon>Anura</taxon>
        <taxon>Neobatrachia</taxon>
        <taxon>Ranoidea</taxon>
        <taxon>Ranidae</taxon>
        <taxon>Staurois</taxon>
    </lineage>
</organism>
<dbReference type="EMBL" id="CATNWA010000283">
    <property type="protein sequence ID" value="CAI9535809.1"/>
    <property type="molecule type" value="Genomic_DNA"/>
</dbReference>
<protein>
    <submittedName>
        <fullName evidence="1">Uncharacterized protein</fullName>
    </submittedName>
</protein>
<evidence type="ECO:0000313" key="2">
    <source>
        <dbReference type="Proteomes" id="UP001162483"/>
    </source>
</evidence>
<keyword evidence="2" id="KW-1185">Reference proteome</keyword>